<dbReference type="SMART" id="SM00389">
    <property type="entry name" value="HOX"/>
    <property type="match status" value="1"/>
</dbReference>
<dbReference type="PROSITE" id="PS00027">
    <property type="entry name" value="HOMEOBOX_1"/>
    <property type="match status" value="1"/>
</dbReference>
<evidence type="ECO:0000256" key="6">
    <source>
        <dbReference type="RuleBase" id="RU000682"/>
    </source>
</evidence>
<dbReference type="InterPro" id="IPR050649">
    <property type="entry name" value="Paired_Homeobox_TFs"/>
</dbReference>
<evidence type="ECO:0000313" key="10">
    <source>
        <dbReference type="WBParaSite" id="MBELARI_LOCUS6737.1"/>
    </source>
</evidence>
<keyword evidence="9" id="KW-1185">Reference proteome</keyword>
<dbReference type="PANTHER" id="PTHR24329:SF543">
    <property type="entry name" value="FI01017P-RELATED"/>
    <property type="match status" value="1"/>
</dbReference>
<evidence type="ECO:0000259" key="8">
    <source>
        <dbReference type="PROSITE" id="PS50071"/>
    </source>
</evidence>
<dbReference type="Gene3D" id="1.10.10.60">
    <property type="entry name" value="Homeodomain-like"/>
    <property type="match status" value="1"/>
</dbReference>
<proteinExistence type="predicted"/>
<dbReference type="WBParaSite" id="MBELARI_LOCUS6737.1">
    <property type="protein sequence ID" value="MBELARI_LOCUS6737.1"/>
    <property type="gene ID" value="MBELARI_LOCUS6737"/>
</dbReference>
<keyword evidence="3 5" id="KW-0371">Homeobox</keyword>
<evidence type="ECO:0000256" key="3">
    <source>
        <dbReference type="ARBA" id="ARBA00023155"/>
    </source>
</evidence>
<evidence type="ECO:0000256" key="5">
    <source>
        <dbReference type="PROSITE-ProRule" id="PRU00108"/>
    </source>
</evidence>
<dbReference type="GO" id="GO:0005634">
    <property type="term" value="C:nucleus"/>
    <property type="evidence" value="ECO:0007669"/>
    <property type="project" value="UniProtKB-SubCell"/>
</dbReference>
<dbReference type="InterPro" id="IPR009057">
    <property type="entry name" value="Homeodomain-like_sf"/>
</dbReference>
<dbReference type="GO" id="GO:0000977">
    <property type="term" value="F:RNA polymerase II transcription regulatory region sequence-specific DNA binding"/>
    <property type="evidence" value="ECO:0007669"/>
    <property type="project" value="TreeGrafter"/>
</dbReference>
<dbReference type="Proteomes" id="UP000887575">
    <property type="component" value="Unassembled WGS sequence"/>
</dbReference>
<dbReference type="AlphaFoldDB" id="A0AAF3FKZ0"/>
<dbReference type="CDD" id="cd00086">
    <property type="entry name" value="homeodomain"/>
    <property type="match status" value="1"/>
</dbReference>
<keyword evidence="2 5" id="KW-0238">DNA-binding</keyword>
<dbReference type="InterPro" id="IPR017970">
    <property type="entry name" value="Homeobox_CS"/>
</dbReference>
<dbReference type="PROSITE" id="PS50071">
    <property type="entry name" value="HOMEOBOX_2"/>
    <property type="match status" value="1"/>
</dbReference>
<evidence type="ECO:0000256" key="4">
    <source>
        <dbReference type="ARBA" id="ARBA00023242"/>
    </source>
</evidence>
<name>A0AAF3FKZ0_9BILA</name>
<dbReference type="InterPro" id="IPR001356">
    <property type="entry name" value="HD"/>
</dbReference>
<evidence type="ECO:0000313" key="9">
    <source>
        <dbReference type="Proteomes" id="UP000887575"/>
    </source>
</evidence>
<organism evidence="9 10">
    <name type="scientific">Mesorhabditis belari</name>
    <dbReference type="NCBI Taxonomy" id="2138241"/>
    <lineage>
        <taxon>Eukaryota</taxon>
        <taxon>Metazoa</taxon>
        <taxon>Ecdysozoa</taxon>
        <taxon>Nematoda</taxon>
        <taxon>Chromadorea</taxon>
        <taxon>Rhabditida</taxon>
        <taxon>Rhabditina</taxon>
        <taxon>Rhabditomorpha</taxon>
        <taxon>Rhabditoidea</taxon>
        <taxon>Rhabditidae</taxon>
        <taxon>Mesorhabditinae</taxon>
        <taxon>Mesorhabditis</taxon>
    </lineage>
</organism>
<dbReference type="PANTHER" id="PTHR24329">
    <property type="entry name" value="HOMEOBOX PROTEIN ARISTALESS"/>
    <property type="match status" value="1"/>
</dbReference>
<comment type="subcellular location">
    <subcellularLocation>
        <location evidence="1 5 6">Nucleus</location>
    </subcellularLocation>
</comment>
<evidence type="ECO:0000256" key="2">
    <source>
        <dbReference type="ARBA" id="ARBA00023125"/>
    </source>
</evidence>
<feature type="domain" description="Homeobox" evidence="8">
    <location>
        <begin position="53"/>
        <end position="113"/>
    </location>
</feature>
<feature type="DNA-binding region" description="Homeobox" evidence="5">
    <location>
        <begin position="55"/>
        <end position="114"/>
    </location>
</feature>
<sequence length="262" mass="29892">MTRRGMLGQRRIAENPGPIASPPIYQSLHDHQLHHQQPYKRSAQEANLSDDESKKRRLRTNFTEDQSNMLEEAFQASHYPDQNSKKNMAQTLDIPEDRITVWFQNRRAKWRRKEMRDKEKNRYTGEFVSSVCLPHPQSSQMDFPPFGGGFEGQMELNGHPQHPDLPTSMLSHSIDGNLLGIDSNCSLPQPIPLNPVQDLGANPFHLYPPRGSEQLSSLSGDLSLPFPPSSLLTNPLSDHEFINSYCPQTNEQLTYTYFPPDI</sequence>
<dbReference type="Pfam" id="PF00046">
    <property type="entry name" value="Homeodomain"/>
    <property type="match status" value="1"/>
</dbReference>
<accession>A0AAF3FKZ0</accession>
<keyword evidence="4 5" id="KW-0539">Nucleus</keyword>
<protein>
    <submittedName>
        <fullName evidence="10">Homeobox domain-containing protein</fullName>
    </submittedName>
</protein>
<evidence type="ECO:0000256" key="7">
    <source>
        <dbReference type="SAM" id="MobiDB-lite"/>
    </source>
</evidence>
<dbReference type="SUPFAM" id="SSF46689">
    <property type="entry name" value="Homeodomain-like"/>
    <property type="match status" value="1"/>
</dbReference>
<dbReference type="GO" id="GO:0000981">
    <property type="term" value="F:DNA-binding transcription factor activity, RNA polymerase II-specific"/>
    <property type="evidence" value="ECO:0007669"/>
    <property type="project" value="InterPro"/>
</dbReference>
<evidence type="ECO:0000256" key="1">
    <source>
        <dbReference type="ARBA" id="ARBA00004123"/>
    </source>
</evidence>
<feature type="region of interest" description="Disordered" evidence="7">
    <location>
        <begin position="1"/>
        <end position="67"/>
    </location>
</feature>
<reference evidence="10" key="1">
    <citation type="submission" date="2024-02" db="UniProtKB">
        <authorList>
            <consortium name="WormBaseParasite"/>
        </authorList>
    </citation>
    <scope>IDENTIFICATION</scope>
</reference>